<keyword evidence="2 5" id="KW-0862">Zinc</keyword>
<dbReference type="InterPro" id="IPR053040">
    <property type="entry name" value="LRR-containing_protein_71"/>
</dbReference>
<dbReference type="GO" id="GO:1990904">
    <property type="term" value="C:ribonucleoprotein complex"/>
    <property type="evidence" value="ECO:0007669"/>
    <property type="project" value="UniProtKB-KW"/>
</dbReference>
<feature type="region of interest" description="Disordered" evidence="6">
    <location>
        <begin position="310"/>
        <end position="415"/>
    </location>
</feature>
<evidence type="ECO:0000256" key="1">
    <source>
        <dbReference type="ARBA" id="ARBA00010919"/>
    </source>
</evidence>
<dbReference type="OrthoDB" id="120976at2759"/>
<dbReference type="PANTHER" id="PTHR46984">
    <property type="entry name" value="LEUCINE-RICH REPEAT-CONTAINING PROTEIN 71"/>
    <property type="match status" value="1"/>
</dbReference>
<evidence type="ECO:0000256" key="2">
    <source>
        <dbReference type="ARBA" id="ARBA00022833"/>
    </source>
</evidence>
<dbReference type="Gene3D" id="3.80.10.10">
    <property type="entry name" value="Ribonuclease Inhibitor"/>
    <property type="match status" value="2"/>
</dbReference>
<keyword evidence="4 5" id="KW-0687">Ribonucleoprotein</keyword>
<feature type="compositionally biased region" description="Polar residues" evidence="6">
    <location>
        <begin position="69"/>
        <end position="94"/>
    </location>
</feature>
<evidence type="ECO:0000256" key="5">
    <source>
        <dbReference type="RuleBase" id="RU000671"/>
    </source>
</evidence>
<dbReference type="SMART" id="SM00368">
    <property type="entry name" value="LRR_RI"/>
    <property type="match status" value="5"/>
</dbReference>
<accession>A0A9Q1EA37</accession>
<sequence length="603" mass="66054">MKKRGVKTPKDRRTSGMEEDPSRVAGQNVQDKLPVENIDDYQCSGSLDVDFPEVCALLGMTEIPAVTPRNKTTASQNTEQSTMEGSQSNVSNGEETTHWCPKPRLQVELDNDEDPRSTREVRVLGWKVDDRVAKALNKTLPCLGNLQRLHLWQVGLTDRTLSSLKNTVSLCNSLRTVALEGTPLPEQCFHLLMAEDSKLVHLSLRNNRIGEEGARLIGGALSTARGTANRSLLSLNLTFNSIGDSGAEHISKGLRLNRTLLCLSLGFNHIGDDGAGYLAEVLAPFSLSHEEIVERRKLLGLKDPLILSSDSNHPPSVPSSSSLDHAVAKGSKSPSKKKTLPKKEEKQPTNQGGGAAGKKDDQKNSKKGTDSKTPRSRGLKSGGKERSPSVLDTETSPAGNRVCCRVTSGSQNKTADVTETVSPLLDTEAQHGQGRVLLPGNNVLTSLNLSGNRLTERSLRLFLKALKEQDEGGLLRLSLSRNRFPLLNCETYLRIQEVMKRKDPLNKNIPTVDGYVLANMPLAKDLLHPSPEEEKRRHKKKRLVQSPNSYFMDVKCPGCYKITTVFSHAQTVVLCVGCSTVLCQPTGGKARLTEGCSFRRKQH</sequence>
<dbReference type="Pfam" id="PF13516">
    <property type="entry name" value="LRR_6"/>
    <property type="match status" value="4"/>
</dbReference>
<dbReference type="InterPro" id="IPR032675">
    <property type="entry name" value="LRR_dom_sf"/>
</dbReference>
<dbReference type="Pfam" id="PF01667">
    <property type="entry name" value="Ribosomal_S27e"/>
    <property type="match status" value="1"/>
</dbReference>
<dbReference type="SUPFAM" id="SSF57829">
    <property type="entry name" value="Zn-binding ribosomal proteins"/>
    <property type="match status" value="1"/>
</dbReference>
<dbReference type="AlphaFoldDB" id="A0A9Q1EA37"/>
<reference evidence="7" key="1">
    <citation type="journal article" date="2023" name="Science">
        <title>Genome structures resolve the early diversification of teleost fishes.</title>
        <authorList>
            <person name="Parey E."/>
            <person name="Louis A."/>
            <person name="Montfort J."/>
            <person name="Bouchez O."/>
            <person name="Roques C."/>
            <person name="Iampietro C."/>
            <person name="Lluch J."/>
            <person name="Castinel A."/>
            <person name="Donnadieu C."/>
            <person name="Desvignes T."/>
            <person name="Floi Bucao C."/>
            <person name="Jouanno E."/>
            <person name="Wen M."/>
            <person name="Mejri S."/>
            <person name="Dirks R."/>
            <person name="Jansen H."/>
            <person name="Henkel C."/>
            <person name="Chen W.J."/>
            <person name="Zahm M."/>
            <person name="Cabau C."/>
            <person name="Klopp C."/>
            <person name="Thompson A.W."/>
            <person name="Robinson-Rechavi M."/>
            <person name="Braasch I."/>
            <person name="Lecointre G."/>
            <person name="Bobe J."/>
            <person name="Postlethwait J.H."/>
            <person name="Berthelot C."/>
            <person name="Roest Crollius H."/>
            <person name="Guiguen Y."/>
        </authorList>
    </citation>
    <scope>NUCLEOTIDE SEQUENCE</scope>
    <source>
        <strain evidence="7">WJC10195</strain>
    </source>
</reference>
<keyword evidence="5" id="KW-0479">Metal-binding</keyword>
<dbReference type="Proteomes" id="UP001152622">
    <property type="component" value="Chromosome 21"/>
</dbReference>
<dbReference type="GO" id="GO:0003735">
    <property type="term" value="F:structural constituent of ribosome"/>
    <property type="evidence" value="ECO:0007669"/>
    <property type="project" value="InterPro"/>
</dbReference>
<dbReference type="InterPro" id="IPR023407">
    <property type="entry name" value="Ribosomal_eS27_Zn-bd_dom_sf"/>
</dbReference>
<evidence type="ECO:0000256" key="6">
    <source>
        <dbReference type="SAM" id="MobiDB-lite"/>
    </source>
</evidence>
<comment type="caution">
    <text evidence="7">The sequence shown here is derived from an EMBL/GenBank/DDBJ whole genome shotgun (WGS) entry which is preliminary data.</text>
</comment>
<dbReference type="SUPFAM" id="SSF52047">
    <property type="entry name" value="RNI-like"/>
    <property type="match status" value="1"/>
</dbReference>
<dbReference type="InterPro" id="IPR011332">
    <property type="entry name" value="Ribosomal_zn-bd"/>
</dbReference>
<protein>
    <recommendedName>
        <fullName evidence="5">40S ribosomal protein S27</fullName>
    </recommendedName>
</protein>
<dbReference type="GO" id="GO:0008270">
    <property type="term" value="F:zinc ion binding"/>
    <property type="evidence" value="ECO:0007669"/>
    <property type="project" value="UniProtKB-KW"/>
</dbReference>
<dbReference type="GO" id="GO:0005840">
    <property type="term" value="C:ribosome"/>
    <property type="evidence" value="ECO:0007669"/>
    <property type="project" value="UniProtKB-KW"/>
</dbReference>
<feature type="region of interest" description="Disordered" evidence="6">
    <location>
        <begin position="1"/>
        <end position="33"/>
    </location>
</feature>
<dbReference type="PANTHER" id="PTHR46984:SF1">
    <property type="entry name" value="LEUCINE-RICH REPEAT-CONTAINING PROTEIN 71"/>
    <property type="match status" value="1"/>
</dbReference>
<evidence type="ECO:0000256" key="4">
    <source>
        <dbReference type="ARBA" id="ARBA00023274"/>
    </source>
</evidence>
<gene>
    <name evidence="7" type="ORF">SKAU_G00406300</name>
</gene>
<keyword evidence="3 5" id="KW-0689">Ribosomal protein</keyword>
<dbReference type="InterPro" id="IPR000592">
    <property type="entry name" value="Ribosomal_eS27"/>
</dbReference>
<name>A0A9Q1EA37_SYNKA</name>
<feature type="compositionally biased region" description="Basic and acidic residues" evidence="6">
    <location>
        <begin position="8"/>
        <end position="22"/>
    </location>
</feature>
<proteinExistence type="inferred from homology"/>
<evidence type="ECO:0000256" key="3">
    <source>
        <dbReference type="ARBA" id="ARBA00022980"/>
    </source>
</evidence>
<dbReference type="EMBL" id="JAINUF010000021">
    <property type="protein sequence ID" value="KAJ8334991.1"/>
    <property type="molecule type" value="Genomic_DNA"/>
</dbReference>
<organism evidence="7 8">
    <name type="scientific">Synaphobranchus kaupii</name>
    <name type="common">Kaup's arrowtooth eel</name>
    <dbReference type="NCBI Taxonomy" id="118154"/>
    <lineage>
        <taxon>Eukaryota</taxon>
        <taxon>Metazoa</taxon>
        <taxon>Chordata</taxon>
        <taxon>Craniata</taxon>
        <taxon>Vertebrata</taxon>
        <taxon>Euteleostomi</taxon>
        <taxon>Actinopterygii</taxon>
        <taxon>Neopterygii</taxon>
        <taxon>Teleostei</taxon>
        <taxon>Anguilliformes</taxon>
        <taxon>Synaphobranchidae</taxon>
        <taxon>Synaphobranchus</taxon>
    </lineage>
</organism>
<dbReference type="PROSITE" id="PS01168">
    <property type="entry name" value="RIBOSOMAL_S27E"/>
    <property type="match status" value="1"/>
</dbReference>
<dbReference type="FunFam" id="2.20.25.100:FF:000001">
    <property type="entry name" value="40S ribosomal protein S27"/>
    <property type="match status" value="1"/>
</dbReference>
<comment type="similarity">
    <text evidence="1 5">Belongs to the eukaryotic ribosomal protein eS27 family.</text>
</comment>
<dbReference type="HAMAP" id="MF_00371">
    <property type="entry name" value="Ribosomal_eS27"/>
    <property type="match status" value="1"/>
</dbReference>
<feature type="region of interest" description="Disordered" evidence="6">
    <location>
        <begin position="68"/>
        <end position="100"/>
    </location>
</feature>
<keyword evidence="5" id="KW-0863">Zinc-finger</keyword>
<dbReference type="Gene3D" id="2.20.25.100">
    <property type="entry name" value="Zn-binding ribosomal proteins"/>
    <property type="match status" value="1"/>
</dbReference>
<feature type="compositionally biased region" description="Low complexity" evidence="6">
    <location>
        <begin position="310"/>
        <end position="322"/>
    </location>
</feature>
<keyword evidence="8" id="KW-1185">Reference proteome</keyword>
<feature type="compositionally biased region" description="Basic and acidic residues" evidence="6">
    <location>
        <begin position="357"/>
        <end position="373"/>
    </location>
</feature>
<evidence type="ECO:0000313" key="8">
    <source>
        <dbReference type="Proteomes" id="UP001152622"/>
    </source>
</evidence>
<dbReference type="InterPro" id="IPR001611">
    <property type="entry name" value="Leu-rich_rpt"/>
</dbReference>
<comment type="cofactor">
    <cofactor evidence="5">
        <name>Zn(2+)</name>
        <dbReference type="ChEBI" id="CHEBI:29105"/>
    </cofactor>
    <text evidence="5">Binds 1 zinc ion per subunit.</text>
</comment>
<dbReference type="GO" id="GO:0006412">
    <property type="term" value="P:translation"/>
    <property type="evidence" value="ECO:0007669"/>
    <property type="project" value="InterPro"/>
</dbReference>
<evidence type="ECO:0000313" key="7">
    <source>
        <dbReference type="EMBL" id="KAJ8334991.1"/>
    </source>
</evidence>